<evidence type="ECO:0000313" key="2">
    <source>
        <dbReference type="EMBL" id="SFG61451.1"/>
    </source>
</evidence>
<dbReference type="STRING" id="553467.SAMN04488063_2585"/>
<dbReference type="InterPro" id="IPR008978">
    <property type="entry name" value="HSP20-like_chaperone"/>
</dbReference>
<dbReference type="InterPro" id="IPR008633">
    <property type="entry name" value="GvpH"/>
</dbReference>
<sequence>MHDENDPNDDENRSDDRDGVSLGAGFRALTNVLSALGNRGRNSGSGLFDTDRSSVEYRYSVDTGLNDRPDRDGPKRTPRTERSRTKRHASADLPSTVSHEGDTAVVTVDLSDFDPDDVKVGLDDGELVVTVDGRRLDRIPIDLPSYDRTNARINNGVLQVRIHSDEAGGDD</sequence>
<reference evidence="3" key="1">
    <citation type="submission" date="2016-10" db="EMBL/GenBank/DDBJ databases">
        <authorList>
            <person name="Varghese N."/>
            <person name="Submissions S."/>
        </authorList>
    </citation>
    <scope>NUCLEOTIDE SEQUENCE [LARGE SCALE GENOMIC DNA]</scope>
    <source>
        <strain evidence="3">CGMCC 1.7739</strain>
    </source>
</reference>
<feature type="compositionally biased region" description="Basic and acidic residues" evidence="1">
    <location>
        <begin position="1"/>
        <end position="19"/>
    </location>
</feature>
<keyword evidence="3" id="KW-1185">Reference proteome</keyword>
<evidence type="ECO:0000313" key="3">
    <source>
        <dbReference type="Proteomes" id="UP000198876"/>
    </source>
</evidence>
<proteinExistence type="predicted"/>
<dbReference type="CDD" id="cd00298">
    <property type="entry name" value="ACD_sHsps_p23-like"/>
    <property type="match status" value="1"/>
</dbReference>
<evidence type="ECO:0000256" key="1">
    <source>
        <dbReference type="SAM" id="MobiDB-lite"/>
    </source>
</evidence>
<dbReference type="Pfam" id="PF05455">
    <property type="entry name" value="GvpH"/>
    <property type="match status" value="1"/>
</dbReference>
<gene>
    <name evidence="2" type="ORF">SAMN04488063_2585</name>
</gene>
<name>A0A1I2TGL6_9EURY</name>
<dbReference type="Proteomes" id="UP000198876">
    <property type="component" value="Unassembled WGS sequence"/>
</dbReference>
<dbReference type="EMBL" id="FOOQ01000002">
    <property type="protein sequence ID" value="SFG61451.1"/>
    <property type="molecule type" value="Genomic_DNA"/>
</dbReference>
<dbReference type="Gene3D" id="2.60.40.790">
    <property type="match status" value="1"/>
</dbReference>
<organism evidence="2 3">
    <name type="scientific">Halopelagius inordinatus</name>
    <dbReference type="NCBI Taxonomy" id="553467"/>
    <lineage>
        <taxon>Archaea</taxon>
        <taxon>Methanobacteriati</taxon>
        <taxon>Methanobacteriota</taxon>
        <taxon>Stenosarchaea group</taxon>
        <taxon>Halobacteria</taxon>
        <taxon>Halobacteriales</taxon>
        <taxon>Haloferacaceae</taxon>
    </lineage>
</organism>
<accession>A0A1I2TGL6</accession>
<feature type="compositionally biased region" description="Basic and acidic residues" evidence="1">
    <location>
        <begin position="65"/>
        <end position="83"/>
    </location>
</feature>
<dbReference type="OrthoDB" id="170746at2157"/>
<feature type="region of interest" description="Disordered" evidence="1">
    <location>
        <begin position="60"/>
        <end position="100"/>
    </location>
</feature>
<dbReference type="SUPFAM" id="SSF49764">
    <property type="entry name" value="HSP20-like chaperones"/>
    <property type="match status" value="1"/>
</dbReference>
<feature type="region of interest" description="Disordered" evidence="1">
    <location>
        <begin position="1"/>
        <end position="22"/>
    </location>
</feature>
<protein>
    <submittedName>
        <fullName evidence="2">Molecular chaperone IbpA, HSP20 family</fullName>
    </submittedName>
</protein>
<dbReference type="RefSeq" id="WP_092892790.1">
    <property type="nucleotide sequence ID" value="NZ_FOOQ01000002.1"/>
</dbReference>
<dbReference type="AlphaFoldDB" id="A0A1I2TGL6"/>